<keyword evidence="2" id="KW-1185">Reference proteome</keyword>
<gene>
    <name evidence="1" type="ORF">SAMN05421780_111152</name>
</gene>
<dbReference type="OrthoDB" id="1093345at2"/>
<evidence type="ECO:0000313" key="2">
    <source>
        <dbReference type="Proteomes" id="UP000199514"/>
    </source>
</evidence>
<dbReference type="SUPFAM" id="SSF75011">
    <property type="entry name" value="3-carboxy-cis,cis-mucoante lactonizing enzyme"/>
    <property type="match status" value="1"/>
</dbReference>
<accession>A0A1I1N4M1</accession>
<dbReference type="RefSeq" id="WP_091515923.1">
    <property type="nucleotide sequence ID" value="NZ_FOLE01000011.1"/>
</dbReference>
<reference evidence="1 2" key="1">
    <citation type="submission" date="2016-10" db="EMBL/GenBank/DDBJ databases">
        <authorList>
            <person name="de Groot N.N."/>
        </authorList>
    </citation>
    <scope>NUCLEOTIDE SEQUENCE [LARGE SCALE GENOMIC DNA]</scope>
    <source>
        <strain evidence="1 2">DSM 6793</strain>
    </source>
</reference>
<dbReference type="AlphaFoldDB" id="A0A1I1N4M1"/>
<evidence type="ECO:0008006" key="3">
    <source>
        <dbReference type="Google" id="ProtNLM"/>
    </source>
</evidence>
<name>A0A1I1N4M1_9BACT</name>
<dbReference type="Proteomes" id="UP000199514">
    <property type="component" value="Unassembled WGS sequence"/>
</dbReference>
<dbReference type="EMBL" id="FOLE01000011">
    <property type="protein sequence ID" value="SFC89763.1"/>
    <property type="molecule type" value="Genomic_DNA"/>
</dbReference>
<proteinExistence type="predicted"/>
<sequence>MKKLLLFIFIASAFAIGIYSYMLWREQEKPLTIWTCVPESAAIAFQIDQPQTQLSQWSKKTFWKNIAPLPEAHFVQKIVARIDSLAKAHDLKENFFKNKSVFVSLHATGREEIGYLLCYDLAQDGSLSAWNTLLKNLQESGQYKFQDRLYQELIITDITHRSTGQKASFLVYKNVLAISQTAILVEDVIRTINHPTQVHFIEYQKKNFKPTPHENGNITAYLNYKQLPALLASVSPSQKSFFEPLARMAQSATLELNTADNRFHAEGFSLAEDNSYFLSTFAPQAAQPITVQKFIPNKTAVLYHYSFSKGSKFGSDLDGYRHRHLDEYIEAKETLHEQHDISPSQLYGWWGREIALCLLETVDADEADKLLFIQAADMEQATRTLKTFSEQFSDPKPYIEQFQGREIRQIPVTDFPALLLGNPFGGFSECFYFQIEDYVVFANNIQTLRTLIADIEHEDVWAKSVKIQHFMQELNPKAHVTLAINTARAWRMLQNNAGEKFGEIMQAQQAILQKNTWLAAQFNVAETRTQTSLIVEQEADGQASASDELFKVKYDTYFQFPVQTPPKVVRNPATKSLETIVLDSAQQVFLLDKDGKISFKLPVNQRVVSEFLPVYLQDDAHQQFAFATDKALFLTDRAGAVQEPFPVRLSDSTRIAQLAAFDYEKNHNYRFLLANTDGLLYMFDEKGKALEGWNPRRLPGKLAAAPLHLRINDKDCIVALTAAGKLYMLTRKGELFAGFPIDLKGRFESALLPQIGTSFENTYITTLSEQGELITVSLKGKESKREQIYRPSVNTVFTLCPDPAGKAFAVARQTDTQVALFDNNLKPIFEKEYKNANRLPVQYYNFGAGNEVIAVTDPADEKTYLYDKKGQLLQGKPLDSASPVAMLYSESSETFFLYRHFGHKTGMVTFKKK</sequence>
<dbReference type="STRING" id="927664.SAMN05421780_111152"/>
<protein>
    <recommendedName>
        <fullName evidence="3">DUF3352 domain-containing protein</fullName>
    </recommendedName>
</protein>
<organism evidence="1 2">
    <name type="scientific">Flexibacter flexilis DSM 6793</name>
    <dbReference type="NCBI Taxonomy" id="927664"/>
    <lineage>
        <taxon>Bacteria</taxon>
        <taxon>Pseudomonadati</taxon>
        <taxon>Bacteroidota</taxon>
        <taxon>Cytophagia</taxon>
        <taxon>Cytophagales</taxon>
        <taxon>Flexibacteraceae</taxon>
        <taxon>Flexibacter</taxon>
    </lineage>
</organism>
<evidence type="ECO:0000313" key="1">
    <source>
        <dbReference type="EMBL" id="SFC89763.1"/>
    </source>
</evidence>